<evidence type="ECO:0000313" key="5">
    <source>
        <dbReference type="Proteomes" id="UP000186176"/>
    </source>
</evidence>
<dbReference type="InterPro" id="IPR036412">
    <property type="entry name" value="HAD-like_sf"/>
</dbReference>
<dbReference type="InterPro" id="IPR023214">
    <property type="entry name" value="HAD_sf"/>
</dbReference>
<dbReference type="RefSeq" id="XP_028876255.1">
    <property type="nucleotide sequence ID" value="XM_029020736.1"/>
</dbReference>
<feature type="region of interest" description="Disordered" evidence="3">
    <location>
        <begin position="505"/>
        <end position="545"/>
    </location>
</feature>
<comment type="similarity">
    <text evidence="1">In the N-terminal section; belongs to the glycosyltransferase 20 family.</text>
</comment>
<dbReference type="SUPFAM" id="SSF53756">
    <property type="entry name" value="UDP-Glycosyltransferase/glycogen phosphorylase"/>
    <property type="match status" value="1"/>
</dbReference>
<dbReference type="InterPro" id="IPR003337">
    <property type="entry name" value="Trehalose_PPase"/>
</dbReference>
<proteinExistence type="inferred from homology"/>
<dbReference type="PANTHER" id="PTHR10788">
    <property type="entry name" value="TREHALOSE-6-PHOSPHATE SYNTHASE"/>
    <property type="match status" value="1"/>
</dbReference>
<dbReference type="FunFam" id="3.40.50.1000:FF:000052">
    <property type="entry name" value="Alpha,alpha-trehalose-phosphate synthase [UDP-forming] 6"/>
    <property type="match status" value="1"/>
</dbReference>
<dbReference type="EMBL" id="LRBP01000003">
    <property type="protein sequence ID" value="OII75243.1"/>
    <property type="molecule type" value="Genomic_DNA"/>
</dbReference>
<evidence type="ECO:0000256" key="3">
    <source>
        <dbReference type="SAM" id="MobiDB-lite"/>
    </source>
</evidence>
<dbReference type="VEuPathDB" id="CryptoDB:cubi_03722"/>
<dbReference type="GO" id="GO:0004805">
    <property type="term" value="F:trehalose-phosphatase activity"/>
    <property type="evidence" value="ECO:0007669"/>
    <property type="project" value="TreeGrafter"/>
</dbReference>
<feature type="compositionally biased region" description="Low complexity" evidence="3">
    <location>
        <begin position="506"/>
        <end position="536"/>
    </location>
</feature>
<gene>
    <name evidence="4" type="ORF">cubi_03722</name>
</gene>
<dbReference type="Gene3D" id="3.40.50.2000">
    <property type="entry name" value="Glycogen Phosphorylase B"/>
    <property type="match status" value="2"/>
</dbReference>
<dbReference type="PANTHER" id="PTHR10788:SF94">
    <property type="entry name" value="ALPHA,ALPHA-TREHALOSE-PHOSPHATE SYNTHASE [UDP-FORMING] 5"/>
    <property type="match status" value="1"/>
</dbReference>
<dbReference type="GO" id="GO:0005829">
    <property type="term" value="C:cytosol"/>
    <property type="evidence" value="ECO:0007669"/>
    <property type="project" value="TreeGrafter"/>
</dbReference>
<accession>A0A1J4MP70</accession>
<dbReference type="OrthoDB" id="755951at2759"/>
<protein>
    <submittedName>
        <fullName evidence="4">Trehalose-6-phosphate synthase</fullName>
    </submittedName>
</protein>
<organism evidence="4 5">
    <name type="scientific">Cryptosporidium ubiquitum</name>
    <dbReference type="NCBI Taxonomy" id="857276"/>
    <lineage>
        <taxon>Eukaryota</taxon>
        <taxon>Sar</taxon>
        <taxon>Alveolata</taxon>
        <taxon>Apicomplexa</taxon>
        <taxon>Conoidasida</taxon>
        <taxon>Coccidia</taxon>
        <taxon>Eucoccidiorida</taxon>
        <taxon>Eimeriorina</taxon>
        <taxon>Cryptosporidiidae</taxon>
        <taxon>Cryptosporidium</taxon>
    </lineage>
</organism>
<dbReference type="InterPro" id="IPR001830">
    <property type="entry name" value="Glyco_trans_20"/>
</dbReference>
<evidence type="ECO:0000313" key="4">
    <source>
        <dbReference type="EMBL" id="OII75243.1"/>
    </source>
</evidence>
<sequence>MNDIKNNNRAIQLSKILKDEQEWIRTRKQSQSTLIIVSLELPVKVVRLEKMELINESDNVNNYNASNCFGSGNSEKKKVRFGLKSSQHSLMRTLHRHRNELAKTVKFIGWPGIHIEKEDEKEEIRELLESIDCVPVFPPEVEFESFNEFCQLFLWPLFHNVLNPEELSNAPFDHEQWRRYHQMNMLWSSVITPIVSPEHMDMVWINDYHLLLLCQYLTRRVKGVNIGLFLHIPFPSFEIFRCLPVREELLRSMLMADLIGFHFFPYAKQFLSSCKRLLGLDHYFKPGGLIGIDKTAASSRSSVKSSNSLNLEFNKQETIVRIGHVHIQCDDILQNIASNQEISKGSLEIRNKYKDHYIFVSIDRLDQLSGLQLKLKAFDNFLQNYPYIKEEQPVVLIQYIFPTNTLTLEKRERLIQSLITLSKEINLKHSGSECFRNPVIELKYGSITQEEKFSLFLSGDCLFDTSVRDGLNLNPFEYIICKDDSLSFFNVSNTNFGQKNNVNGISSSSNSSSNSSGGSSNSSSYSSSEYGESSGNDESVTRRTRISVGAGGNNTVISGPFCRFKHQNNLPSLIISEFTGCSNTLSSPYRVNPWNMMNVVETLDKAVYCQKSIFQEKRRHWNMDRAYLLSHSTVNWAKEFIMDLCIFSERKKNDMLHYYNTTFGIGPSLMDIRINLNSQHLSLNLLSQVYRKVDRVGGLRLFLLDNEGTLTPDFRHFFDKINSSSNFCIHSGLGGVTEDGVRVSKGARGGNSLLSLLGGAHHGKKKGRWKPNKDDQLNLNVNQNLSEYFRGSSNISISKETGNSLEESAECIPETSKPKLDPEIFIKHPYSLRPDSKASPNIPLSSCSNEDTAFNANSNCTSIEVLNLENSITNTSIASILNIMSTNTHEVDGEKDKICTEDLSTNITSRNQSINGGKCLIECHNADNEHFERDDVEEEDEHKPEDFYLYNEISCAPPIQVIEALKKLCSSPNNVIIIFSGREKHLLDEWFGDIDNIGLCAEHGYYLKLPRSIDPIHPNIWRQLNIESISKESNSSPVSFSSSSLLCSVSKSNGSECSWYSPLKSNSQLDVDEYNKGDNESNSVILSSKKQQLYNVSDWKNITLQLMEQYVLRTQGSYIENKGTALVFQLKYCEPYFGAWQAKELSNYLSELLINFPVNVISGNDYVEVRLQGINKGVAVQAILNQINSLTSNFEYMSEDSEIKKLKNPSLEMILCIGDDRSDEDMFSVVNHFSKTNKSNHNLEQTLDNQLELEENTSSKPLKCEVFNVIIGKHTSIANYFLHSTEEVSDILQTLTLFT</sequence>
<keyword evidence="5" id="KW-1185">Reference proteome</keyword>
<comment type="caution">
    <text evidence="4">The sequence shown here is derived from an EMBL/GenBank/DDBJ whole genome shotgun (WGS) entry which is preliminary data.</text>
</comment>
<dbReference type="GO" id="GO:0005992">
    <property type="term" value="P:trehalose biosynthetic process"/>
    <property type="evidence" value="ECO:0007669"/>
    <property type="project" value="InterPro"/>
</dbReference>
<dbReference type="Proteomes" id="UP000186176">
    <property type="component" value="Unassembled WGS sequence"/>
</dbReference>
<dbReference type="SUPFAM" id="SSF56784">
    <property type="entry name" value="HAD-like"/>
    <property type="match status" value="1"/>
</dbReference>
<comment type="similarity">
    <text evidence="2">In the C-terminal section; belongs to the trehalose phosphatase family.</text>
</comment>
<dbReference type="Pfam" id="PF00982">
    <property type="entry name" value="Glyco_transf_20"/>
    <property type="match status" value="2"/>
</dbReference>
<dbReference type="GeneID" id="39980515"/>
<dbReference type="Pfam" id="PF02358">
    <property type="entry name" value="Trehalose_PPase"/>
    <property type="match status" value="1"/>
</dbReference>
<reference evidence="4 5" key="1">
    <citation type="submission" date="2016-10" db="EMBL/GenBank/DDBJ databases">
        <title>Reductive evolution of mitochondrial metabolism and differential evolution of invasion-related proteins in Cryptosporidium.</title>
        <authorList>
            <person name="Liu S."/>
            <person name="Roellig D.M."/>
            <person name="Guo Y."/>
            <person name="Li N."/>
            <person name="Frace M.A."/>
            <person name="Tang K."/>
            <person name="Zhang L."/>
            <person name="Feng Y."/>
            <person name="Xiao L."/>
        </authorList>
    </citation>
    <scope>NUCLEOTIDE SEQUENCE [LARGE SCALE GENOMIC DNA]</scope>
    <source>
        <strain evidence="4">39726</strain>
    </source>
</reference>
<evidence type="ECO:0000256" key="2">
    <source>
        <dbReference type="ARBA" id="ARBA00006330"/>
    </source>
</evidence>
<evidence type="ECO:0000256" key="1">
    <source>
        <dbReference type="ARBA" id="ARBA00005409"/>
    </source>
</evidence>
<name>A0A1J4MP70_9CRYT</name>
<dbReference type="Gene3D" id="3.40.50.1000">
    <property type="entry name" value="HAD superfamily/HAD-like"/>
    <property type="match status" value="2"/>
</dbReference>